<name>A0A7Z9D5W8_9MICC</name>
<feature type="region of interest" description="Disordered" evidence="1">
    <location>
        <begin position="160"/>
        <end position="216"/>
    </location>
</feature>
<feature type="compositionally biased region" description="Polar residues" evidence="1">
    <location>
        <begin position="172"/>
        <end position="193"/>
    </location>
</feature>
<feature type="compositionally biased region" description="Basic and acidic residues" evidence="1">
    <location>
        <begin position="62"/>
        <end position="77"/>
    </location>
</feature>
<dbReference type="Gene3D" id="2.60.450.20">
    <property type="match status" value="1"/>
</dbReference>
<sequence>MFKSRRIVAPLCAGACLLLGLSACSSASNSSPQAGASSTASASASATTPDAADGKLPLGLTEDNKAGDSRPRSKVKDVATGATVNPDGSWTYTASNGTVMTTNADGTWTWKNQKEGTEATLHADGSWDHIMNNEMIHRQVHVNADGTWTMDDRKVGHFETHTDGGWKHTHGTTENTGNADGTAVSKSASGQRQLSRKEWPVVPPTPATVVSEDGVGGESVLPLQPRKGLKPGTKVIYVVPGSEEDLKATAEQEGLLLTDDNKAGTERPRSKHKLKANATVNEDGSWTYSDAKGVTMTVAADGTWTQKDANGNTSALHADGSWDEYIASRDETVHVKADGGWSWEYKGGAEDLVKGNHKITVNADGSWRNETDSFVLYGTAEGKAYQEKPVARELSKKDAPKGIPSAPTVLEPNGPGGGGVVPLKPRTPLKAGQKVIS</sequence>
<feature type="signal peptide" evidence="2">
    <location>
        <begin position="1"/>
        <end position="27"/>
    </location>
</feature>
<protein>
    <recommendedName>
        <fullName evidence="5">Lipoprotein</fullName>
    </recommendedName>
</protein>
<evidence type="ECO:0000313" key="4">
    <source>
        <dbReference type="Proteomes" id="UP000282386"/>
    </source>
</evidence>
<evidence type="ECO:0008006" key="5">
    <source>
        <dbReference type="Google" id="ProtNLM"/>
    </source>
</evidence>
<gene>
    <name evidence="3" type="ORF">NCTC10207_00044</name>
</gene>
<keyword evidence="2" id="KW-0732">Signal</keyword>
<dbReference type="RefSeq" id="WP_126499377.1">
    <property type="nucleotide sequence ID" value="NZ_JAOVAK010000008.1"/>
</dbReference>
<feature type="region of interest" description="Disordered" evidence="1">
    <location>
        <begin position="390"/>
        <end position="437"/>
    </location>
</feature>
<feature type="compositionally biased region" description="Basic and acidic residues" evidence="1">
    <location>
        <begin position="390"/>
        <end position="400"/>
    </location>
</feature>
<evidence type="ECO:0000313" key="3">
    <source>
        <dbReference type="EMBL" id="VEI21978.1"/>
    </source>
</evidence>
<organism evidence="3 4">
    <name type="scientific">Rothia aeria</name>
    <dbReference type="NCBI Taxonomy" id="172042"/>
    <lineage>
        <taxon>Bacteria</taxon>
        <taxon>Bacillati</taxon>
        <taxon>Actinomycetota</taxon>
        <taxon>Actinomycetes</taxon>
        <taxon>Micrococcales</taxon>
        <taxon>Micrococcaceae</taxon>
        <taxon>Rothia</taxon>
    </lineage>
</organism>
<proteinExistence type="predicted"/>
<feature type="region of interest" description="Disordered" evidence="1">
    <location>
        <begin position="29"/>
        <end position="89"/>
    </location>
</feature>
<dbReference type="InterPro" id="IPR047002">
    <property type="entry name" value="Tcp10_C_sf"/>
</dbReference>
<feature type="compositionally biased region" description="Low complexity" evidence="1">
    <location>
        <begin position="29"/>
        <end position="51"/>
    </location>
</feature>
<dbReference type="Proteomes" id="UP000282386">
    <property type="component" value="Chromosome"/>
</dbReference>
<evidence type="ECO:0000256" key="1">
    <source>
        <dbReference type="SAM" id="MobiDB-lite"/>
    </source>
</evidence>
<dbReference type="AlphaFoldDB" id="A0A7Z9D5W8"/>
<reference evidence="3 4" key="1">
    <citation type="submission" date="2018-12" db="EMBL/GenBank/DDBJ databases">
        <authorList>
            <consortium name="Pathogen Informatics"/>
        </authorList>
    </citation>
    <scope>NUCLEOTIDE SEQUENCE [LARGE SCALE GENOMIC DNA]</scope>
    <source>
        <strain evidence="3 4">NCTC10207</strain>
    </source>
</reference>
<accession>A0A7Z9D5W8</accession>
<evidence type="ECO:0000256" key="2">
    <source>
        <dbReference type="SAM" id="SignalP"/>
    </source>
</evidence>
<dbReference type="SUPFAM" id="SSF69349">
    <property type="entry name" value="Phage fibre proteins"/>
    <property type="match status" value="1"/>
</dbReference>
<dbReference type="PROSITE" id="PS51257">
    <property type="entry name" value="PROKAR_LIPOPROTEIN"/>
    <property type="match status" value="1"/>
</dbReference>
<dbReference type="EMBL" id="LR134479">
    <property type="protein sequence ID" value="VEI21978.1"/>
    <property type="molecule type" value="Genomic_DNA"/>
</dbReference>
<feature type="chain" id="PRO_5039542763" description="Lipoprotein" evidence="2">
    <location>
        <begin position="28"/>
        <end position="437"/>
    </location>
</feature>